<evidence type="ECO:0000256" key="2">
    <source>
        <dbReference type="ARBA" id="ARBA00023315"/>
    </source>
</evidence>
<dbReference type="SMART" id="SM00563">
    <property type="entry name" value="PlsC"/>
    <property type="match status" value="1"/>
</dbReference>
<name>A0A923RSI7_9FIRM</name>
<dbReference type="RefSeq" id="WP_186866587.1">
    <property type="nucleotide sequence ID" value="NZ_JACOPH010000003.1"/>
</dbReference>
<dbReference type="SUPFAM" id="SSF69593">
    <property type="entry name" value="Glycerol-3-phosphate (1)-acyltransferase"/>
    <property type="match status" value="1"/>
</dbReference>
<sequence length="237" mass="27206">MLRFIYVIIMNLFRAPYVIPKMRKEAAHPERYTEEERYNLVKYVIRLMKLSGKVHTKAYGTENLPAEGGYIMYPNHQGKYDALGIIYTHKAPCSVVMDKSKSNTILVKEFIDLVQGKRLEKDNVRQALTIINEVAEDVKKGKRYILFPEGGYEFNNKNKVAAFKAGSFKSAIKSKAPVVPVALIDSYKVFNCFSIGKVTTQVHYLKPIFYEEYKNMKSGEIALLVQERIEQVIEAYA</sequence>
<accession>A0A923RSI7</accession>
<dbReference type="AlphaFoldDB" id="A0A923RSI7"/>
<dbReference type="InterPro" id="IPR002123">
    <property type="entry name" value="Plipid/glycerol_acylTrfase"/>
</dbReference>
<evidence type="ECO:0000313" key="5">
    <source>
        <dbReference type="Proteomes" id="UP000606720"/>
    </source>
</evidence>
<keyword evidence="2 4" id="KW-0012">Acyltransferase</keyword>
<comment type="caution">
    <text evidence="4">The sequence shown here is derived from an EMBL/GenBank/DDBJ whole genome shotgun (WGS) entry which is preliminary data.</text>
</comment>
<dbReference type="GO" id="GO:0003841">
    <property type="term" value="F:1-acylglycerol-3-phosphate O-acyltransferase activity"/>
    <property type="evidence" value="ECO:0007669"/>
    <property type="project" value="TreeGrafter"/>
</dbReference>
<keyword evidence="5" id="KW-1185">Reference proteome</keyword>
<feature type="domain" description="Phospholipid/glycerol acyltransferase" evidence="3">
    <location>
        <begin position="70"/>
        <end position="186"/>
    </location>
</feature>
<dbReference type="Proteomes" id="UP000606720">
    <property type="component" value="Unassembled WGS sequence"/>
</dbReference>
<dbReference type="Pfam" id="PF01553">
    <property type="entry name" value="Acyltransferase"/>
    <property type="match status" value="1"/>
</dbReference>
<protein>
    <submittedName>
        <fullName evidence="4">1-acyl-sn-glycerol-3-phosphate acyltransferase</fullName>
    </submittedName>
</protein>
<dbReference type="GO" id="GO:0006654">
    <property type="term" value="P:phosphatidic acid biosynthetic process"/>
    <property type="evidence" value="ECO:0007669"/>
    <property type="project" value="TreeGrafter"/>
</dbReference>
<proteinExistence type="predicted"/>
<dbReference type="EMBL" id="JACOPH010000003">
    <property type="protein sequence ID" value="MBC5713721.1"/>
    <property type="molecule type" value="Genomic_DNA"/>
</dbReference>
<dbReference type="PANTHER" id="PTHR10434:SF66">
    <property type="entry name" value="PHOSPHOLIPID_GLYCEROL ACYLTRANSFERASE DOMAIN-CONTAINING PROTEIN"/>
    <property type="match status" value="1"/>
</dbReference>
<evidence type="ECO:0000256" key="1">
    <source>
        <dbReference type="ARBA" id="ARBA00022679"/>
    </source>
</evidence>
<evidence type="ECO:0000259" key="3">
    <source>
        <dbReference type="SMART" id="SM00563"/>
    </source>
</evidence>
<evidence type="ECO:0000313" key="4">
    <source>
        <dbReference type="EMBL" id="MBC5713721.1"/>
    </source>
</evidence>
<organism evidence="4 5">
    <name type="scientific">Roseburia zhanii</name>
    <dbReference type="NCBI Taxonomy" id="2763064"/>
    <lineage>
        <taxon>Bacteria</taxon>
        <taxon>Bacillati</taxon>
        <taxon>Bacillota</taxon>
        <taxon>Clostridia</taxon>
        <taxon>Lachnospirales</taxon>
        <taxon>Lachnospiraceae</taxon>
        <taxon>Roseburia</taxon>
    </lineage>
</organism>
<dbReference type="CDD" id="cd07989">
    <property type="entry name" value="LPLAT_AGPAT-like"/>
    <property type="match status" value="1"/>
</dbReference>
<reference evidence="4" key="1">
    <citation type="submission" date="2020-08" db="EMBL/GenBank/DDBJ databases">
        <title>Genome public.</title>
        <authorList>
            <person name="Liu C."/>
            <person name="Sun Q."/>
        </authorList>
    </citation>
    <scope>NUCLEOTIDE SEQUENCE</scope>
    <source>
        <strain evidence="4">BX1005</strain>
    </source>
</reference>
<keyword evidence="1" id="KW-0808">Transferase</keyword>
<dbReference type="PANTHER" id="PTHR10434">
    <property type="entry name" value="1-ACYL-SN-GLYCEROL-3-PHOSPHATE ACYLTRANSFERASE"/>
    <property type="match status" value="1"/>
</dbReference>
<gene>
    <name evidence="4" type="ORF">H8S17_05750</name>
</gene>